<dbReference type="AlphaFoldDB" id="A0A936F4X7"/>
<gene>
    <name evidence="3" type="ORF">IPN91_16135</name>
</gene>
<name>A0A936F4X7_9BACT</name>
<evidence type="ECO:0000313" key="4">
    <source>
        <dbReference type="Proteomes" id="UP000709959"/>
    </source>
</evidence>
<comment type="caution">
    <text evidence="3">The sequence shown here is derived from an EMBL/GenBank/DDBJ whole genome shotgun (WGS) entry which is preliminary data.</text>
</comment>
<organism evidence="3 4">
    <name type="scientific">Candidatus Geothrix odensensis</name>
    <dbReference type="NCBI Taxonomy" id="2954440"/>
    <lineage>
        <taxon>Bacteria</taxon>
        <taxon>Pseudomonadati</taxon>
        <taxon>Acidobacteriota</taxon>
        <taxon>Holophagae</taxon>
        <taxon>Holophagales</taxon>
        <taxon>Holophagaceae</taxon>
        <taxon>Geothrix</taxon>
    </lineage>
</organism>
<keyword evidence="2" id="KW-0812">Transmembrane</keyword>
<feature type="region of interest" description="Disordered" evidence="1">
    <location>
        <begin position="68"/>
        <end position="92"/>
    </location>
</feature>
<reference evidence="3 4" key="1">
    <citation type="submission" date="2020-10" db="EMBL/GenBank/DDBJ databases">
        <title>Connecting structure to function with the recovery of over 1000 high-quality activated sludge metagenome-assembled genomes encoding full-length rRNA genes using long-read sequencing.</title>
        <authorList>
            <person name="Singleton C.M."/>
            <person name="Petriglieri F."/>
            <person name="Kristensen J.M."/>
            <person name="Kirkegaard R.H."/>
            <person name="Michaelsen T.Y."/>
            <person name="Andersen M.H."/>
            <person name="Karst S.M."/>
            <person name="Dueholm M.S."/>
            <person name="Nielsen P.H."/>
            <person name="Albertsen M."/>
        </authorList>
    </citation>
    <scope>NUCLEOTIDE SEQUENCE [LARGE SCALE GENOMIC DNA]</scope>
    <source>
        <strain evidence="3">OdNE_18-Q3-R46-58_MAXAC.008</strain>
    </source>
</reference>
<dbReference type="EMBL" id="JADKCH010000035">
    <property type="protein sequence ID" value="MBK8574106.1"/>
    <property type="molecule type" value="Genomic_DNA"/>
</dbReference>
<dbReference type="Proteomes" id="UP000709959">
    <property type="component" value="Unassembled WGS sequence"/>
</dbReference>
<feature type="transmembrane region" description="Helical" evidence="2">
    <location>
        <begin position="34"/>
        <end position="59"/>
    </location>
</feature>
<feature type="region of interest" description="Disordered" evidence="1">
    <location>
        <begin position="1"/>
        <end position="29"/>
    </location>
</feature>
<evidence type="ECO:0000256" key="1">
    <source>
        <dbReference type="SAM" id="MobiDB-lite"/>
    </source>
</evidence>
<accession>A0A936F4X7</accession>
<sequence length="92" mass="8850">MNRILKVVGGDASAREPQTQGRRSGQPIGLGGKILLAVLGLALLGLAITHPGMAIWLLFNILSGGRGGGSGGGGGWSGGGGRSGGGGASGSW</sequence>
<keyword evidence="2" id="KW-1133">Transmembrane helix</keyword>
<keyword evidence="2" id="KW-0472">Membrane</keyword>
<evidence type="ECO:0000313" key="3">
    <source>
        <dbReference type="EMBL" id="MBK8574106.1"/>
    </source>
</evidence>
<evidence type="ECO:0000256" key="2">
    <source>
        <dbReference type="SAM" id="Phobius"/>
    </source>
</evidence>
<protein>
    <submittedName>
        <fullName evidence="3">Uncharacterized protein</fullName>
    </submittedName>
</protein>
<proteinExistence type="predicted"/>